<name>F2Q2E8_TRIEC</name>
<organism evidence="1 2">
    <name type="scientific">Trichophyton equinum (strain ATCC MYA-4606 / CBS 127.97)</name>
    <name type="common">Horse ringworm fungus</name>
    <dbReference type="NCBI Taxonomy" id="559882"/>
    <lineage>
        <taxon>Eukaryota</taxon>
        <taxon>Fungi</taxon>
        <taxon>Dikarya</taxon>
        <taxon>Ascomycota</taxon>
        <taxon>Pezizomycotina</taxon>
        <taxon>Eurotiomycetes</taxon>
        <taxon>Eurotiomycetidae</taxon>
        <taxon>Onygenales</taxon>
        <taxon>Arthrodermataceae</taxon>
        <taxon>Trichophyton</taxon>
    </lineage>
</organism>
<keyword evidence="2" id="KW-1185">Reference proteome</keyword>
<dbReference type="VEuPathDB" id="FungiDB:TEQG_08785"/>
<gene>
    <name evidence="1" type="ORF">TEQG_08785</name>
</gene>
<proteinExistence type="predicted"/>
<evidence type="ECO:0000313" key="2">
    <source>
        <dbReference type="Proteomes" id="UP000009169"/>
    </source>
</evidence>
<dbReference type="EMBL" id="DS995777">
    <property type="protein sequence ID" value="EGE08316.1"/>
    <property type="molecule type" value="Genomic_DNA"/>
</dbReference>
<sequence length="76" mass="8265">MNERQEHVFVVCAIVDARSGIVGANLPVRSTRSGGQSSPNTHLHITACLENIDGVNQPESAMRSHVCWTNIPARDI</sequence>
<evidence type="ECO:0000313" key="1">
    <source>
        <dbReference type="EMBL" id="EGE08316.1"/>
    </source>
</evidence>
<accession>F2Q2E8</accession>
<reference evidence="2" key="1">
    <citation type="journal article" date="2012" name="MBio">
        <title>Comparative genome analysis of Trichophyton rubrum and related dermatophytes reveals candidate genes involved in infection.</title>
        <authorList>
            <person name="Martinez D.A."/>
            <person name="Oliver B.G."/>
            <person name="Graeser Y."/>
            <person name="Goldberg J.M."/>
            <person name="Li W."/>
            <person name="Martinez-Rossi N.M."/>
            <person name="Monod M."/>
            <person name="Shelest E."/>
            <person name="Barton R.C."/>
            <person name="Birch E."/>
            <person name="Brakhage A.A."/>
            <person name="Chen Z."/>
            <person name="Gurr S.J."/>
            <person name="Heiman D."/>
            <person name="Heitman J."/>
            <person name="Kosti I."/>
            <person name="Rossi A."/>
            <person name="Saif S."/>
            <person name="Samalova M."/>
            <person name="Saunders C.W."/>
            <person name="Shea T."/>
            <person name="Summerbell R.C."/>
            <person name="Xu J."/>
            <person name="Young S."/>
            <person name="Zeng Q."/>
            <person name="Birren B.W."/>
            <person name="Cuomo C.A."/>
            <person name="White T.C."/>
        </authorList>
    </citation>
    <scope>NUCLEOTIDE SEQUENCE [LARGE SCALE GENOMIC DNA]</scope>
    <source>
        <strain evidence="2">ATCC MYA-4606 / CBS 127.97</strain>
    </source>
</reference>
<protein>
    <submittedName>
        <fullName evidence="1">Uncharacterized protein</fullName>
    </submittedName>
</protein>
<dbReference type="AlphaFoldDB" id="F2Q2E8"/>
<dbReference type="HOGENOM" id="CLU_2924367_0_0_1"/>
<dbReference type="Proteomes" id="UP000009169">
    <property type="component" value="Unassembled WGS sequence"/>
</dbReference>